<evidence type="ECO:0000313" key="3">
    <source>
        <dbReference type="EMBL" id="MFC5508156.1"/>
    </source>
</evidence>
<protein>
    <submittedName>
        <fullName evidence="3">Uncharacterized protein</fullName>
    </submittedName>
</protein>
<dbReference type="EMBL" id="JBHSLU010000082">
    <property type="protein sequence ID" value="MFC5508156.1"/>
    <property type="molecule type" value="Genomic_DNA"/>
</dbReference>
<evidence type="ECO:0000256" key="1">
    <source>
        <dbReference type="SAM" id="Coils"/>
    </source>
</evidence>
<reference evidence="4" key="1">
    <citation type="journal article" date="2019" name="Int. J. Syst. Evol. Microbiol.">
        <title>The Global Catalogue of Microorganisms (GCM) 10K type strain sequencing project: providing services to taxonomists for standard genome sequencing and annotation.</title>
        <authorList>
            <consortium name="The Broad Institute Genomics Platform"/>
            <consortium name="The Broad Institute Genome Sequencing Center for Infectious Disease"/>
            <person name="Wu L."/>
            <person name="Ma J."/>
        </authorList>
    </citation>
    <scope>NUCLEOTIDE SEQUENCE [LARGE SCALE GENOMIC DNA]</scope>
    <source>
        <strain evidence="4">CCUG 43117</strain>
    </source>
</reference>
<organism evidence="3 4">
    <name type="scientific">Bosea massiliensis</name>
    <dbReference type="NCBI Taxonomy" id="151419"/>
    <lineage>
        <taxon>Bacteria</taxon>
        <taxon>Pseudomonadati</taxon>
        <taxon>Pseudomonadota</taxon>
        <taxon>Alphaproteobacteria</taxon>
        <taxon>Hyphomicrobiales</taxon>
        <taxon>Boseaceae</taxon>
        <taxon>Bosea</taxon>
    </lineage>
</organism>
<comment type="caution">
    <text evidence="3">The sequence shown here is derived from an EMBL/GenBank/DDBJ whole genome shotgun (WGS) entry which is preliminary data.</text>
</comment>
<feature type="coiled-coil region" evidence="1">
    <location>
        <begin position="68"/>
        <end position="116"/>
    </location>
</feature>
<keyword evidence="1" id="KW-0175">Coiled coil</keyword>
<sequence length="155" mass="17037">MNPNAPSLSRAMLRSPAGRETPERGPAPPPRPLARRLTGRPHPQDTLALVEGAGAAFESMQLQLLDILHKARGSLEDAEREKVKLQQQIAALAQEKDELSQRAQKAEATLSRANEVLQTQQGVLEKALLREREAVQRAYMLELRLRQAGGVPRAG</sequence>
<dbReference type="Proteomes" id="UP001596060">
    <property type="component" value="Unassembled WGS sequence"/>
</dbReference>
<feature type="region of interest" description="Disordered" evidence="2">
    <location>
        <begin position="1"/>
        <end position="43"/>
    </location>
</feature>
<evidence type="ECO:0000313" key="4">
    <source>
        <dbReference type="Proteomes" id="UP001596060"/>
    </source>
</evidence>
<keyword evidence="4" id="KW-1185">Reference proteome</keyword>
<dbReference type="RefSeq" id="WP_067254326.1">
    <property type="nucleotide sequence ID" value="NZ_JBHSLU010000082.1"/>
</dbReference>
<proteinExistence type="predicted"/>
<evidence type="ECO:0000256" key="2">
    <source>
        <dbReference type="SAM" id="MobiDB-lite"/>
    </source>
</evidence>
<gene>
    <name evidence="3" type="ORF">ACFPN9_23220</name>
</gene>
<name>A0ABW0P646_9HYPH</name>
<accession>A0ABW0P646</accession>